<keyword evidence="1" id="KW-0732">Signal</keyword>
<name>A0A834T3F0_9FABA</name>
<reference evidence="2" key="1">
    <citation type="submission" date="2020-09" db="EMBL/GenBank/DDBJ databases">
        <title>Genome-Enabled Discovery of Anthraquinone Biosynthesis in Senna tora.</title>
        <authorList>
            <person name="Kang S.-H."/>
            <person name="Pandey R.P."/>
            <person name="Lee C.-M."/>
            <person name="Sim J.-S."/>
            <person name="Jeong J.-T."/>
            <person name="Choi B.-S."/>
            <person name="Jung M."/>
            <person name="Ginzburg D."/>
            <person name="Zhao K."/>
            <person name="Won S.Y."/>
            <person name="Oh T.-J."/>
            <person name="Yu Y."/>
            <person name="Kim N.-H."/>
            <person name="Lee O.R."/>
            <person name="Lee T.-H."/>
            <person name="Bashyal P."/>
            <person name="Kim T.-S."/>
            <person name="Lee W.-H."/>
            <person name="Kawkins C."/>
            <person name="Kim C.-K."/>
            <person name="Kim J.S."/>
            <person name="Ahn B.O."/>
            <person name="Rhee S.Y."/>
            <person name="Sohng J.K."/>
        </authorList>
    </citation>
    <scope>NUCLEOTIDE SEQUENCE</scope>
    <source>
        <tissue evidence="2">Leaf</tissue>
    </source>
</reference>
<protein>
    <submittedName>
        <fullName evidence="2">Uncharacterized protein</fullName>
    </submittedName>
</protein>
<evidence type="ECO:0000313" key="3">
    <source>
        <dbReference type="Proteomes" id="UP000634136"/>
    </source>
</evidence>
<gene>
    <name evidence="2" type="ORF">G2W53_028525</name>
</gene>
<proteinExistence type="predicted"/>
<dbReference type="AlphaFoldDB" id="A0A834T3F0"/>
<evidence type="ECO:0000256" key="1">
    <source>
        <dbReference type="SAM" id="SignalP"/>
    </source>
</evidence>
<comment type="caution">
    <text evidence="2">The sequence shown here is derived from an EMBL/GenBank/DDBJ whole genome shotgun (WGS) entry which is preliminary data.</text>
</comment>
<dbReference type="Proteomes" id="UP000634136">
    <property type="component" value="Unassembled WGS sequence"/>
</dbReference>
<keyword evidence="3" id="KW-1185">Reference proteome</keyword>
<evidence type="ECO:0000313" key="2">
    <source>
        <dbReference type="EMBL" id="KAF7814556.1"/>
    </source>
</evidence>
<organism evidence="2 3">
    <name type="scientific">Senna tora</name>
    <dbReference type="NCBI Taxonomy" id="362788"/>
    <lineage>
        <taxon>Eukaryota</taxon>
        <taxon>Viridiplantae</taxon>
        <taxon>Streptophyta</taxon>
        <taxon>Embryophyta</taxon>
        <taxon>Tracheophyta</taxon>
        <taxon>Spermatophyta</taxon>
        <taxon>Magnoliopsida</taxon>
        <taxon>eudicotyledons</taxon>
        <taxon>Gunneridae</taxon>
        <taxon>Pentapetalae</taxon>
        <taxon>rosids</taxon>
        <taxon>fabids</taxon>
        <taxon>Fabales</taxon>
        <taxon>Fabaceae</taxon>
        <taxon>Caesalpinioideae</taxon>
        <taxon>Cassia clade</taxon>
        <taxon>Senna</taxon>
    </lineage>
</organism>
<accession>A0A834T3F0</accession>
<feature type="signal peptide" evidence="1">
    <location>
        <begin position="1"/>
        <end position="17"/>
    </location>
</feature>
<dbReference type="EMBL" id="JAAIUW010000009">
    <property type="protein sequence ID" value="KAF7814556.1"/>
    <property type="molecule type" value="Genomic_DNA"/>
</dbReference>
<feature type="chain" id="PRO_5032406420" evidence="1">
    <location>
        <begin position="18"/>
        <end position="255"/>
    </location>
</feature>
<sequence length="255" mass="28594">MFCACFVWLGFACFISACGFRREGRWAVGYFRRWQARVAVGSFRHREACVVSGVKVAGASSEGVSTTRWPKRLQECLQRCFGHLLAETPLQALMPVPAWARAPNHGGLLIWSYDLYGIPDVQPHAYMRGVMIGHDACGIVAKNKKVLAMDFLFVADAFLVVMAAWRESTVKRRTYLVHSREKLASRSPPLRLQHEVQVGLEHALEGLEHALGVLHSQSTTCWTLAGGRSWGTQDPLTAIYIRTRRKRPGGRTVWS</sequence>